<dbReference type="PANTHER" id="PTHR21091:SF169">
    <property type="entry name" value="UROPORPHYRINOGEN DECARBOXYLASE"/>
    <property type="match status" value="1"/>
</dbReference>
<evidence type="ECO:0000256" key="10">
    <source>
        <dbReference type="HAMAP-Rule" id="MF_00218"/>
    </source>
</evidence>
<dbReference type="GO" id="GO:0006782">
    <property type="term" value="P:protoporphyrinogen IX biosynthetic process"/>
    <property type="evidence" value="ECO:0007669"/>
    <property type="project" value="UniProtKB-UniRule"/>
</dbReference>
<feature type="domain" description="Uroporphyrinogen decarboxylase (URO-D)" evidence="14">
    <location>
        <begin position="145"/>
        <end position="161"/>
    </location>
</feature>
<dbReference type="PROSITE" id="PS00907">
    <property type="entry name" value="UROD_2"/>
    <property type="match status" value="1"/>
</dbReference>
<evidence type="ECO:0000256" key="1">
    <source>
        <dbReference type="ARBA" id="ARBA00004514"/>
    </source>
</evidence>
<dbReference type="Gene3D" id="3.20.20.210">
    <property type="match status" value="1"/>
</dbReference>
<evidence type="ECO:0000256" key="5">
    <source>
        <dbReference type="ARBA" id="ARBA00012288"/>
    </source>
</evidence>
<feature type="binding site" evidence="10">
    <location>
        <position position="157"/>
    </location>
    <ligand>
        <name>substrate</name>
    </ligand>
</feature>
<dbReference type="PROSITE" id="PS00906">
    <property type="entry name" value="UROD_1"/>
    <property type="match status" value="1"/>
</dbReference>
<proteinExistence type="inferred from homology"/>
<dbReference type="OrthoDB" id="9806656at2"/>
<keyword evidence="16" id="KW-1185">Reference proteome</keyword>
<evidence type="ECO:0000256" key="12">
    <source>
        <dbReference type="RuleBase" id="RU004169"/>
    </source>
</evidence>
<evidence type="ECO:0000313" key="15">
    <source>
        <dbReference type="EMBL" id="ASV74043.1"/>
    </source>
</evidence>
<evidence type="ECO:0000256" key="2">
    <source>
        <dbReference type="ARBA" id="ARBA00004804"/>
    </source>
</evidence>
<evidence type="ECO:0000256" key="6">
    <source>
        <dbReference type="ARBA" id="ARBA00022490"/>
    </source>
</evidence>
<accession>A0A286RDM4</accession>
<dbReference type="KEGG" id="ttf:THTE_1441"/>
<comment type="caution">
    <text evidence="10">Lacks conserved residue(s) required for the propagation of feature annotation.</text>
</comment>
<dbReference type="CDD" id="cd00717">
    <property type="entry name" value="URO-D"/>
    <property type="match status" value="1"/>
</dbReference>
<evidence type="ECO:0000259" key="14">
    <source>
        <dbReference type="PROSITE" id="PS00907"/>
    </source>
</evidence>
<keyword evidence="6 10" id="KW-0963">Cytoplasm</keyword>
<feature type="binding site" evidence="10">
    <location>
        <position position="78"/>
    </location>
    <ligand>
        <name>substrate</name>
    </ligand>
</feature>
<dbReference type="GO" id="GO:0004853">
    <property type="term" value="F:uroporphyrinogen decarboxylase activity"/>
    <property type="evidence" value="ECO:0007669"/>
    <property type="project" value="UniProtKB-UniRule"/>
</dbReference>
<evidence type="ECO:0000256" key="3">
    <source>
        <dbReference type="ARBA" id="ARBA00009935"/>
    </source>
</evidence>
<protein>
    <recommendedName>
        <fullName evidence="5 10">Uroporphyrinogen decarboxylase</fullName>
        <shortName evidence="10">UPD</shortName>
        <shortName evidence="10">URO-D</shortName>
        <ecNumber evidence="5 10">4.1.1.37</ecNumber>
    </recommendedName>
</protein>
<dbReference type="Pfam" id="PF01208">
    <property type="entry name" value="URO-D"/>
    <property type="match status" value="1"/>
</dbReference>
<comment type="subunit">
    <text evidence="4 10">Homodimer.</text>
</comment>
<dbReference type="RefSeq" id="WP_095414482.1">
    <property type="nucleotide sequence ID" value="NZ_CP018477.1"/>
</dbReference>
<feature type="binding site" evidence="10">
    <location>
        <position position="212"/>
    </location>
    <ligand>
        <name>substrate</name>
    </ligand>
</feature>
<evidence type="ECO:0000256" key="11">
    <source>
        <dbReference type="RuleBase" id="RU000554"/>
    </source>
</evidence>
<dbReference type="PANTHER" id="PTHR21091">
    <property type="entry name" value="METHYLTETRAHYDROFOLATE:HOMOCYSTEINE METHYLTRANSFERASE RELATED"/>
    <property type="match status" value="1"/>
</dbReference>
<comment type="function">
    <text evidence="10">Catalyzes the decarboxylation of four acetate groups of uroporphyrinogen-III to yield coproporphyrinogen-III.</text>
</comment>
<dbReference type="InterPro" id="IPR006361">
    <property type="entry name" value="Uroporphyrinogen_deCO2ase_HemE"/>
</dbReference>
<feature type="domain" description="Uroporphyrinogen decarboxylase (URO-D)" evidence="13">
    <location>
        <begin position="24"/>
        <end position="33"/>
    </location>
</feature>
<keyword evidence="8 10" id="KW-0456">Lyase</keyword>
<evidence type="ECO:0000256" key="9">
    <source>
        <dbReference type="ARBA" id="ARBA00023244"/>
    </source>
</evidence>
<dbReference type="GO" id="GO:0005829">
    <property type="term" value="C:cytosol"/>
    <property type="evidence" value="ECO:0007669"/>
    <property type="project" value="UniProtKB-SubCell"/>
</dbReference>
<evidence type="ECO:0000256" key="8">
    <source>
        <dbReference type="ARBA" id="ARBA00023239"/>
    </source>
</evidence>
<name>A0A286RDM4_9BACT</name>
<dbReference type="SUPFAM" id="SSF51726">
    <property type="entry name" value="UROD/MetE-like"/>
    <property type="match status" value="1"/>
</dbReference>
<feature type="site" description="Transition state stabilizer" evidence="10">
    <location>
        <position position="78"/>
    </location>
</feature>
<comment type="catalytic activity">
    <reaction evidence="10 11">
        <text>uroporphyrinogen III + 4 H(+) = coproporphyrinogen III + 4 CO2</text>
        <dbReference type="Rhea" id="RHEA:19865"/>
        <dbReference type="ChEBI" id="CHEBI:15378"/>
        <dbReference type="ChEBI" id="CHEBI:16526"/>
        <dbReference type="ChEBI" id="CHEBI:57308"/>
        <dbReference type="ChEBI" id="CHEBI:57309"/>
        <dbReference type="EC" id="4.1.1.37"/>
    </reaction>
</comment>
<dbReference type="EC" id="4.1.1.37" evidence="5 10"/>
<dbReference type="NCBIfam" id="TIGR01464">
    <property type="entry name" value="hemE"/>
    <property type="match status" value="1"/>
</dbReference>
<evidence type="ECO:0000259" key="13">
    <source>
        <dbReference type="PROSITE" id="PS00906"/>
    </source>
</evidence>
<feature type="binding site" evidence="10">
    <location>
        <position position="325"/>
    </location>
    <ligand>
        <name>substrate</name>
    </ligand>
</feature>
<dbReference type="HAMAP" id="MF_00218">
    <property type="entry name" value="URO_D"/>
    <property type="match status" value="1"/>
</dbReference>
<evidence type="ECO:0000256" key="4">
    <source>
        <dbReference type="ARBA" id="ARBA00011738"/>
    </source>
</evidence>
<comment type="pathway">
    <text evidence="2 10 11">Porphyrin-containing compound metabolism; protoporphyrin-IX biosynthesis; coproporphyrinogen-III from 5-aminolevulinate: step 4/4.</text>
</comment>
<dbReference type="Proteomes" id="UP000215086">
    <property type="component" value="Chromosome"/>
</dbReference>
<comment type="similarity">
    <text evidence="3 10 12">Belongs to the uroporphyrinogen decarboxylase family.</text>
</comment>
<evidence type="ECO:0000313" key="16">
    <source>
        <dbReference type="Proteomes" id="UP000215086"/>
    </source>
</evidence>
<comment type="subcellular location">
    <subcellularLocation>
        <location evidence="1">Cytoplasm</location>
        <location evidence="1">Cytosol</location>
    </subcellularLocation>
</comment>
<dbReference type="FunFam" id="3.20.20.210:FF:000008">
    <property type="entry name" value="Uroporphyrinogen decarboxylase"/>
    <property type="match status" value="1"/>
</dbReference>
<organism evidence="15 16">
    <name type="scientific">Thermogutta terrifontis</name>
    <dbReference type="NCBI Taxonomy" id="1331910"/>
    <lineage>
        <taxon>Bacteria</taxon>
        <taxon>Pseudomonadati</taxon>
        <taxon>Planctomycetota</taxon>
        <taxon>Planctomycetia</taxon>
        <taxon>Pirellulales</taxon>
        <taxon>Thermoguttaceae</taxon>
        <taxon>Thermogutta</taxon>
    </lineage>
</organism>
<dbReference type="InterPro" id="IPR000257">
    <property type="entry name" value="Uroporphyrinogen_deCOase"/>
</dbReference>
<reference evidence="15 16" key="1">
    <citation type="journal article" name="Front. Microbiol.">
        <title>Sugar Metabolism of the First Thermophilic Planctomycete Thermogutta terrifontis: Comparative Genomic and Transcriptomic Approaches.</title>
        <authorList>
            <person name="Elcheninov A.G."/>
            <person name="Menzel P."/>
            <person name="Gudbergsdottir S.R."/>
            <person name="Slesarev A.I."/>
            <person name="Kadnikov V.V."/>
            <person name="Krogh A."/>
            <person name="Bonch-Osmolovskaya E.A."/>
            <person name="Peng X."/>
            <person name="Kublanov I.V."/>
        </authorList>
    </citation>
    <scope>NUCLEOTIDE SEQUENCE [LARGE SCALE GENOMIC DNA]</scope>
    <source>
        <strain evidence="15 16">R1</strain>
    </source>
</reference>
<dbReference type="InterPro" id="IPR038071">
    <property type="entry name" value="UROD/MetE-like_sf"/>
</dbReference>
<evidence type="ECO:0000256" key="7">
    <source>
        <dbReference type="ARBA" id="ARBA00022793"/>
    </source>
</evidence>
<dbReference type="UniPathway" id="UPA00251">
    <property type="reaction ID" value="UER00321"/>
</dbReference>
<feature type="binding site" evidence="10">
    <location>
        <begin position="29"/>
        <end position="33"/>
    </location>
    <ligand>
        <name>substrate</name>
    </ligand>
</feature>
<gene>
    <name evidence="10" type="primary">hemE</name>
    <name evidence="15" type="ORF">THTE_1441</name>
</gene>
<keyword evidence="7 10" id="KW-0210">Decarboxylase</keyword>
<sequence>MAAFPWEESNFMKAARRQPVERVPIWLMRQAGRYLPEYRQLREKVSFLELCRSPELAAEITVNAVARLGVDAAILFADLLPILEPMGFDLRFGPDEGPVIRNPLRLPDDVESVREIQEKDLGALDYVFRAVRLARANLPAEIPLIGFAGAPFTLAAYAIEGRTSRSFERTKRFVFAYPQAWRELMERLVASVARYLNAQIDAGVQAIQLFDSWAGCLAPDHYRQFVLPYTQAVVSQLPRNVPVIYFLTGNPALIPLQAEVGGQVVGVDWRVDLADAWAAIGEDHAIQGNLDPAVLCASREFVLEEARRILERTRGRPGHIFNLGHGVLPSTPVDNVLALVDFVHTWDPQQMP</sequence>
<dbReference type="EMBL" id="CP018477">
    <property type="protein sequence ID" value="ASV74043.1"/>
    <property type="molecule type" value="Genomic_DNA"/>
</dbReference>
<dbReference type="AlphaFoldDB" id="A0A286RDM4"/>
<keyword evidence="9 10" id="KW-0627">Porphyrin biosynthesis</keyword>